<proteinExistence type="predicted"/>
<organism evidence="2 3">
    <name type="scientific">Thalassiosira oceanica</name>
    <name type="common">Marine diatom</name>
    <dbReference type="NCBI Taxonomy" id="159749"/>
    <lineage>
        <taxon>Eukaryota</taxon>
        <taxon>Sar</taxon>
        <taxon>Stramenopiles</taxon>
        <taxon>Ochrophyta</taxon>
        <taxon>Bacillariophyta</taxon>
        <taxon>Coscinodiscophyceae</taxon>
        <taxon>Thalassiosirophycidae</taxon>
        <taxon>Thalassiosirales</taxon>
        <taxon>Thalassiosiraceae</taxon>
        <taxon>Thalassiosira</taxon>
    </lineage>
</organism>
<reference evidence="2 3" key="1">
    <citation type="journal article" date="2012" name="Genome Biol.">
        <title>Genome and low-iron response of an oceanic diatom adapted to chronic iron limitation.</title>
        <authorList>
            <person name="Lommer M."/>
            <person name="Specht M."/>
            <person name="Roy A.S."/>
            <person name="Kraemer L."/>
            <person name="Andreson R."/>
            <person name="Gutowska M.A."/>
            <person name="Wolf J."/>
            <person name="Bergner S.V."/>
            <person name="Schilhabel M.B."/>
            <person name="Klostermeier U.C."/>
            <person name="Beiko R.G."/>
            <person name="Rosenstiel P."/>
            <person name="Hippler M."/>
            <person name="Laroche J."/>
        </authorList>
    </citation>
    <scope>NUCLEOTIDE SEQUENCE [LARGE SCALE GENOMIC DNA]</scope>
    <source>
        <strain evidence="2 3">CCMP1005</strain>
    </source>
</reference>
<gene>
    <name evidence="2" type="ORF">THAOC_06685</name>
</gene>
<evidence type="ECO:0000313" key="3">
    <source>
        <dbReference type="Proteomes" id="UP000266841"/>
    </source>
</evidence>
<protein>
    <submittedName>
        <fullName evidence="2">Uncharacterized protein</fullName>
    </submittedName>
</protein>
<feature type="region of interest" description="Disordered" evidence="1">
    <location>
        <begin position="1"/>
        <end position="31"/>
    </location>
</feature>
<evidence type="ECO:0000313" key="2">
    <source>
        <dbReference type="EMBL" id="EJK71834.1"/>
    </source>
</evidence>
<feature type="region of interest" description="Disordered" evidence="1">
    <location>
        <begin position="60"/>
        <end position="82"/>
    </location>
</feature>
<comment type="caution">
    <text evidence="2">The sequence shown here is derived from an EMBL/GenBank/DDBJ whole genome shotgun (WGS) entry which is preliminary data.</text>
</comment>
<feature type="non-terminal residue" evidence="2">
    <location>
        <position position="1"/>
    </location>
</feature>
<evidence type="ECO:0000256" key="1">
    <source>
        <dbReference type="SAM" id="MobiDB-lite"/>
    </source>
</evidence>
<keyword evidence="3" id="KW-1185">Reference proteome</keyword>
<dbReference type="AlphaFoldDB" id="K0T3Y6"/>
<name>K0T3Y6_THAOC</name>
<dbReference type="Proteomes" id="UP000266841">
    <property type="component" value="Unassembled WGS sequence"/>
</dbReference>
<sequence>SAPGPGPRRGPPRGVPGGGVSTVDLAGISPTRQSRQAAVNFLAGRVGERYGKRYSNHLLEIPPEGRRPRNPRLGRHVTQYAL</sequence>
<dbReference type="EMBL" id="AGNL01006723">
    <property type="protein sequence ID" value="EJK71834.1"/>
    <property type="molecule type" value="Genomic_DNA"/>
</dbReference>
<accession>K0T3Y6</accession>